<dbReference type="Gene3D" id="3.30.700.10">
    <property type="entry name" value="Glycoprotein, Type 4 Pilin"/>
    <property type="match status" value="1"/>
</dbReference>
<dbReference type="InterPro" id="IPR002416">
    <property type="entry name" value="T2SS_protein-GspH"/>
</dbReference>
<dbReference type="PROSITE" id="PS00409">
    <property type="entry name" value="PROKAR_NTER_METHYL"/>
    <property type="match status" value="1"/>
</dbReference>
<keyword evidence="3" id="KW-0812">Transmembrane</keyword>
<dbReference type="EMBL" id="MFTD01000049">
    <property type="protein sequence ID" value="OGI45436.1"/>
    <property type="molecule type" value="Genomic_DNA"/>
</dbReference>
<evidence type="ECO:0008006" key="8">
    <source>
        <dbReference type="Google" id="ProtNLM"/>
    </source>
</evidence>
<evidence type="ECO:0000256" key="5">
    <source>
        <dbReference type="ARBA" id="ARBA00023136"/>
    </source>
</evidence>
<evidence type="ECO:0000256" key="2">
    <source>
        <dbReference type="ARBA" id="ARBA00022481"/>
    </source>
</evidence>
<dbReference type="InterPro" id="IPR045584">
    <property type="entry name" value="Pilin-like"/>
</dbReference>
<dbReference type="PRINTS" id="PR00885">
    <property type="entry name" value="BCTERIALGSPH"/>
</dbReference>
<dbReference type="Proteomes" id="UP000176484">
    <property type="component" value="Unassembled WGS sequence"/>
</dbReference>
<dbReference type="SUPFAM" id="SSF54523">
    <property type="entry name" value="Pili subunits"/>
    <property type="match status" value="1"/>
</dbReference>
<protein>
    <recommendedName>
        <fullName evidence="8">Type II secretion system protein GspG C-terminal domain-containing protein</fullName>
    </recommendedName>
</protein>
<sequence length="163" mass="15955">MKNLKKGFTLIELLVVVAIIGILASVVLASLNTARSKGADAAIKANLSGTRAAAELFYDTAQNYGTVAFVAGACAATAGTIFADPSITNAITAAGNAYNGGGIGAGRCSQTVAGGAWAIAVPLKTGNQAAGAPTPDNWCVDSTGKSSGFDGAVASAITANACN</sequence>
<dbReference type="PANTHER" id="PTHR30093:SF44">
    <property type="entry name" value="TYPE II SECRETION SYSTEM CORE PROTEIN G"/>
    <property type="match status" value="1"/>
</dbReference>
<evidence type="ECO:0000256" key="3">
    <source>
        <dbReference type="ARBA" id="ARBA00022692"/>
    </source>
</evidence>
<dbReference type="PANTHER" id="PTHR30093">
    <property type="entry name" value="GENERAL SECRETION PATHWAY PROTEIN G"/>
    <property type="match status" value="1"/>
</dbReference>
<evidence type="ECO:0000313" key="6">
    <source>
        <dbReference type="EMBL" id="OGI45436.1"/>
    </source>
</evidence>
<evidence type="ECO:0000313" key="7">
    <source>
        <dbReference type="Proteomes" id="UP000176484"/>
    </source>
</evidence>
<dbReference type="Pfam" id="PF07963">
    <property type="entry name" value="N_methyl"/>
    <property type="match status" value="1"/>
</dbReference>
<dbReference type="GO" id="GO:0015627">
    <property type="term" value="C:type II protein secretion system complex"/>
    <property type="evidence" value="ECO:0007669"/>
    <property type="project" value="InterPro"/>
</dbReference>
<keyword evidence="5" id="KW-0472">Membrane</keyword>
<dbReference type="GO" id="GO:0015628">
    <property type="term" value="P:protein secretion by the type II secretion system"/>
    <property type="evidence" value="ECO:0007669"/>
    <property type="project" value="InterPro"/>
</dbReference>
<comment type="subcellular location">
    <subcellularLocation>
        <location evidence="1">Membrane</location>
        <topology evidence="1">Single-pass membrane protein</topology>
    </subcellularLocation>
</comment>
<reference evidence="6 7" key="1">
    <citation type="journal article" date="2016" name="Nat. Commun.">
        <title>Thousands of microbial genomes shed light on interconnected biogeochemical processes in an aquifer system.</title>
        <authorList>
            <person name="Anantharaman K."/>
            <person name="Brown C.T."/>
            <person name="Hug L.A."/>
            <person name="Sharon I."/>
            <person name="Castelle C.J."/>
            <person name="Probst A.J."/>
            <person name="Thomas B.C."/>
            <person name="Singh A."/>
            <person name="Wilkins M.J."/>
            <person name="Karaoz U."/>
            <person name="Brodie E.L."/>
            <person name="Williams K.H."/>
            <person name="Hubbard S.S."/>
            <person name="Banfield J.F."/>
        </authorList>
    </citation>
    <scope>NUCLEOTIDE SEQUENCE [LARGE SCALE GENOMIC DNA]</scope>
</reference>
<evidence type="ECO:0000256" key="1">
    <source>
        <dbReference type="ARBA" id="ARBA00004167"/>
    </source>
</evidence>
<name>A0A1F6TK35_9BACT</name>
<dbReference type="NCBIfam" id="TIGR02532">
    <property type="entry name" value="IV_pilin_GFxxxE"/>
    <property type="match status" value="1"/>
</dbReference>
<comment type="caution">
    <text evidence="6">The sequence shown here is derived from an EMBL/GenBank/DDBJ whole genome shotgun (WGS) entry which is preliminary data.</text>
</comment>
<dbReference type="GO" id="GO:0016020">
    <property type="term" value="C:membrane"/>
    <property type="evidence" value="ECO:0007669"/>
    <property type="project" value="UniProtKB-SubCell"/>
</dbReference>
<evidence type="ECO:0000256" key="4">
    <source>
        <dbReference type="ARBA" id="ARBA00022989"/>
    </source>
</evidence>
<proteinExistence type="predicted"/>
<keyword evidence="4" id="KW-1133">Transmembrane helix</keyword>
<accession>A0A1F6TK35</accession>
<organism evidence="6 7">
    <name type="scientific">Candidatus Nomurabacteria bacterium GWB1_40_6</name>
    <dbReference type="NCBI Taxonomy" id="1801727"/>
    <lineage>
        <taxon>Bacteria</taxon>
        <taxon>Candidatus Nomuraibacteriota</taxon>
    </lineage>
</organism>
<gene>
    <name evidence="6" type="ORF">A2121_00475</name>
</gene>
<dbReference type="AlphaFoldDB" id="A0A1F6TK35"/>
<keyword evidence="2" id="KW-0488">Methylation</keyword>
<dbReference type="InterPro" id="IPR012902">
    <property type="entry name" value="N_methyl_site"/>
</dbReference>